<gene>
    <name evidence="2" type="primary">FKBP70</name>
    <name evidence="2" type="ORF">SPIL2461_LOCUS6137</name>
</gene>
<sequence length="128" mass="14174">MVSATHPEPTPVLRKRCEITTLQFTKNFNCGSDSQELTGTLTLHQIYETKDISFKLDKTLFKKQVVEGEGYEVPKDGSRVQLRVEAAVDQAKTAIPSFQPQVLEFVAGDGEVADALELCVAEMKKGEK</sequence>
<dbReference type="InterPro" id="IPR001179">
    <property type="entry name" value="PPIase_FKBP_dom"/>
</dbReference>
<name>A0A812MRQ3_SYMPI</name>
<dbReference type="InterPro" id="IPR046357">
    <property type="entry name" value="PPIase_dom_sf"/>
</dbReference>
<keyword evidence="3" id="KW-1185">Reference proteome</keyword>
<dbReference type="Proteomes" id="UP000649617">
    <property type="component" value="Unassembled WGS sequence"/>
</dbReference>
<dbReference type="Pfam" id="PF00254">
    <property type="entry name" value="FKBP_C"/>
    <property type="match status" value="1"/>
</dbReference>
<reference evidence="2" key="1">
    <citation type="submission" date="2021-02" db="EMBL/GenBank/DDBJ databases">
        <authorList>
            <person name="Dougan E. K."/>
            <person name="Rhodes N."/>
            <person name="Thang M."/>
            <person name="Chan C."/>
        </authorList>
    </citation>
    <scope>NUCLEOTIDE SEQUENCE</scope>
</reference>
<feature type="non-terminal residue" evidence="2">
    <location>
        <position position="1"/>
    </location>
</feature>
<dbReference type="GO" id="GO:0003755">
    <property type="term" value="F:peptidyl-prolyl cis-trans isomerase activity"/>
    <property type="evidence" value="ECO:0007669"/>
    <property type="project" value="InterPro"/>
</dbReference>
<accession>A0A812MRQ3</accession>
<organism evidence="2 3">
    <name type="scientific">Symbiodinium pilosum</name>
    <name type="common">Dinoflagellate</name>
    <dbReference type="NCBI Taxonomy" id="2952"/>
    <lineage>
        <taxon>Eukaryota</taxon>
        <taxon>Sar</taxon>
        <taxon>Alveolata</taxon>
        <taxon>Dinophyceae</taxon>
        <taxon>Suessiales</taxon>
        <taxon>Symbiodiniaceae</taxon>
        <taxon>Symbiodinium</taxon>
    </lineage>
</organism>
<proteinExistence type="predicted"/>
<protein>
    <submittedName>
        <fullName evidence="2">FKBP70 protein</fullName>
    </submittedName>
</protein>
<evidence type="ECO:0000313" key="3">
    <source>
        <dbReference type="Proteomes" id="UP000649617"/>
    </source>
</evidence>
<dbReference type="AlphaFoldDB" id="A0A812MRQ3"/>
<dbReference type="EMBL" id="CAJNIZ010009069">
    <property type="protein sequence ID" value="CAE7275659.1"/>
    <property type="molecule type" value="Genomic_DNA"/>
</dbReference>
<dbReference type="SUPFAM" id="SSF54534">
    <property type="entry name" value="FKBP-like"/>
    <property type="match status" value="1"/>
</dbReference>
<dbReference type="Gene3D" id="3.10.50.40">
    <property type="match status" value="1"/>
</dbReference>
<feature type="domain" description="PPIase FKBP-type" evidence="1">
    <location>
        <begin position="72"/>
        <end position="128"/>
    </location>
</feature>
<evidence type="ECO:0000313" key="2">
    <source>
        <dbReference type="EMBL" id="CAE7275659.1"/>
    </source>
</evidence>
<evidence type="ECO:0000259" key="1">
    <source>
        <dbReference type="Pfam" id="PF00254"/>
    </source>
</evidence>
<dbReference type="OrthoDB" id="1902587at2759"/>
<comment type="caution">
    <text evidence="2">The sequence shown here is derived from an EMBL/GenBank/DDBJ whole genome shotgun (WGS) entry which is preliminary data.</text>
</comment>